<evidence type="ECO:0000313" key="3">
    <source>
        <dbReference type="EMBL" id="CAG5111501.1"/>
    </source>
</evidence>
<evidence type="ECO:0000256" key="1">
    <source>
        <dbReference type="SAM" id="Coils"/>
    </source>
</evidence>
<organism evidence="3 4">
    <name type="scientific">Oikopleura dioica</name>
    <name type="common">Tunicate</name>
    <dbReference type="NCBI Taxonomy" id="34765"/>
    <lineage>
        <taxon>Eukaryota</taxon>
        <taxon>Metazoa</taxon>
        <taxon>Chordata</taxon>
        <taxon>Tunicata</taxon>
        <taxon>Appendicularia</taxon>
        <taxon>Copelata</taxon>
        <taxon>Oikopleuridae</taxon>
        <taxon>Oikopleura</taxon>
    </lineage>
</organism>
<keyword evidence="4" id="KW-1185">Reference proteome</keyword>
<evidence type="ECO:0000256" key="2">
    <source>
        <dbReference type="SAM" id="MobiDB-lite"/>
    </source>
</evidence>
<proteinExistence type="predicted"/>
<feature type="region of interest" description="Disordered" evidence="2">
    <location>
        <begin position="142"/>
        <end position="162"/>
    </location>
</feature>
<reference evidence="3 4" key="1">
    <citation type="submission" date="2021-04" db="EMBL/GenBank/DDBJ databases">
        <authorList>
            <person name="Bliznina A."/>
        </authorList>
    </citation>
    <scope>NUCLEOTIDE SEQUENCE [LARGE SCALE GENOMIC DNA]</scope>
</reference>
<dbReference type="EMBL" id="OU015567">
    <property type="protein sequence ID" value="CAG5111501.1"/>
    <property type="molecule type" value="Genomic_DNA"/>
</dbReference>
<accession>A0ABN7T200</accession>
<feature type="coiled-coil region" evidence="1">
    <location>
        <begin position="41"/>
        <end position="99"/>
    </location>
</feature>
<protein>
    <submittedName>
        <fullName evidence="3">Oidioi.mRNA.OKI2018_I69.chr2.g5804.t1.cds</fullName>
    </submittedName>
</protein>
<evidence type="ECO:0000313" key="4">
    <source>
        <dbReference type="Proteomes" id="UP001158576"/>
    </source>
</evidence>
<sequence>MTVAHYETLERVFVEVSKEEPNKDFQDSEWKTRLRETVFKVLRQQRKLEQQNEDLARLNEEVARKKRKVAVEKMLHDKLDRLREQIDLHLDQLERIIRHYSLAPPEKVATLTTLALERVHDVIKVLWQEFERIHDELSAIPDDQSFRNNGRDQKAEKSAQTNGAICPLLDNDNATIKFDGEIGARPVQARIREADHGFPV</sequence>
<dbReference type="Proteomes" id="UP001158576">
    <property type="component" value="Chromosome 2"/>
</dbReference>
<name>A0ABN7T200_OIKDI</name>
<gene>
    <name evidence="3" type="ORF">OKIOD_LOCUS14569</name>
</gene>
<keyword evidence="1" id="KW-0175">Coiled coil</keyword>